<dbReference type="InterPro" id="IPR011990">
    <property type="entry name" value="TPR-like_helical_dom_sf"/>
</dbReference>
<keyword evidence="2" id="KW-0802">TPR repeat</keyword>
<feature type="region of interest" description="Disordered" evidence="3">
    <location>
        <begin position="611"/>
        <end position="650"/>
    </location>
</feature>
<dbReference type="AlphaFoldDB" id="A0A7Y2EEG5"/>
<dbReference type="Proteomes" id="UP000547674">
    <property type="component" value="Unassembled WGS sequence"/>
</dbReference>
<evidence type="ECO:0000259" key="4">
    <source>
        <dbReference type="Pfam" id="PF13525"/>
    </source>
</evidence>
<dbReference type="PROSITE" id="PS51257">
    <property type="entry name" value="PROKAR_LIPOPROTEIN"/>
    <property type="match status" value="1"/>
</dbReference>
<feature type="compositionally biased region" description="Acidic residues" evidence="3">
    <location>
        <begin position="316"/>
        <end position="327"/>
    </location>
</feature>
<feature type="compositionally biased region" description="Polar residues" evidence="3">
    <location>
        <begin position="734"/>
        <end position="743"/>
    </location>
</feature>
<dbReference type="PROSITE" id="PS50005">
    <property type="entry name" value="TPR"/>
    <property type="match status" value="1"/>
</dbReference>
<feature type="repeat" description="TPR" evidence="2">
    <location>
        <begin position="193"/>
        <end position="226"/>
    </location>
</feature>
<reference evidence="5 6" key="1">
    <citation type="submission" date="2020-03" db="EMBL/GenBank/DDBJ databases">
        <title>Metabolic flexibility allows generalist bacteria to become dominant in a frequently disturbed ecosystem.</title>
        <authorList>
            <person name="Chen Y.-J."/>
            <person name="Leung P.M."/>
            <person name="Bay S.K."/>
            <person name="Hugenholtz P."/>
            <person name="Kessler A.J."/>
            <person name="Shelley G."/>
            <person name="Waite D.W."/>
            <person name="Cook P.L."/>
            <person name="Greening C."/>
        </authorList>
    </citation>
    <scope>NUCLEOTIDE SEQUENCE [LARGE SCALE GENOMIC DNA]</scope>
    <source>
        <strain evidence="5">SS_bin_28</strain>
    </source>
</reference>
<dbReference type="Pfam" id="PF13432">
    <property type="entry name" value="TPR_16"/>
    <property type="match status" value="2"/>
</dbReference>
<evidence type="ECO:0000256" key="1">
    <source>
        <dbReference type="ARBA" id="ARBA00022729"/>
    </source>
</evidence>
<dbReference type="PANTHER" id="PTHR37423">
    <property type="entry name" value="SOLUBLE LYTIC MUREIN TRANSGLYCOSYLASE-RELATED"/>
    <property type="match status" value="1"/>
</dbReference>
<proteinExistence type="predicted"/>
<comment type="caution">
    <text evidence="5">The sequence shown here is derived from an EMBL/GenBank/DDBJ whole genome shotgun (WGS) entry which is preliminary data.</text>
</comment>
<evidence type="ECO:0000256" key="3">
    <source>
        <dbReference type="SAM" id="MobiDB-lite"/>
    </source>
</evidence>
<evidence type="ECO:0000313" key="5">
    <source>
        <dbReference type="EMBL" id="NNF08349.1"/>
    </source>
</evidence>
<feature type="domain" description="Outer membrane lipoprotein BamD-like" evidence="4">
    <location>
        <begin position="55"/>
        <end position="129"/>
    </location>
</feature>
<sequence>MRLLLRLSLLGVMLFVTGCGAYFNTFYHARKFYGEAQKIEQEAKENPRPGQATNTRHHEPYSKSIEKCKKVLANHPDSRYADDAQFLMAQAYYGKSDYMAAKRELNRFKVKFPSSDLLADVYFWEGLVSLGAEDYADARGAWNRLLEDYPDYENREEVHFYLADVLRREGSLSEASEAYNNFVTEYPKHPRASEARLNLGDILLEEKRYEEAQEVFTYVMEKSRKSEERFQAQLNLGEAFERAGNPKEALELYLDLALEIDPNLLDGRLTAEEREERLEAERALRAASLQDSLFAARFNERQVDENGNPIPGSGQNEDELSQEELEEEQRRNELQVPGGDPNFNNPNNPNNPNNLNNQNNNRNQNNQQVTRRASSPLPTDPKYLDLARVMIREGRARAIGENPLEAILTYEQVIAEYPRTEHAAEAQFRIGYTYEVYLDDLESAEKAYNLVSSHGRSSFGEEARQRAQNLSTVKQVTASLSDSTSTADQKEADARFLRAELYLFQQEKPEKAIQEYTAIQQEFQGTDQEAKAALAEAWTRFHVQADSARGRAKYLEVMNRFGDTHYGRNAQRFLKGPEREPRDDEFYGPLLDDLLTPENLASVSARDSTLLASRNPIGAPPRENPTRDIETPGGLPIQQESQNQTPVDPANRTVDPFAIPELDPDSPIVPSLYQEVVVEQDEKQGLDAIEGLSPAEAQAVLDSLMRSVNGEPNLDSMMVPPALLDTMRFVLPDSTLNTPSGSDSLKAPTPEGTSAAPDTSKAEEK</sequence>
<feature type="region of interest" description="Disordered" evidence="3">
    <location>
        <begin position="732"/>
        <end position="765"/>
    </location>
</feature>
<evidence type="ECO:0000313" key="6">
    <source>
        <dbReference type="Proteomes" id="UP000547674"/>
    </source>
</evidence>
<keyword evidence="1" id="KW-0732">Signal</keyword>
<protein>
    <submittedName>
        <fullName evidence="5">Tetratricopeptide repeat protein</fullName>
    </submittedName>
</protein>
<gene>
    <name evidence="5" type="ORF">HKN21_16430</name>
</gene>
<feature type="compositionally biased region" description="Low complexity" evidence="3">
    <location>
        <begin position="341"/>
        <end position="368"/>
    </location>
</feature>
<dbReference type="Pfam" id="PF13525">
    <property type="entry name" value="YfiO"/>
    <property type="match status" value="1"/>
</dbReference>
<feature type="region of interest" description="Disordered" evidence="3">
    <location>
        <begin position="40"/>
        <end position="60"/>
    </location>
</feature>
<dbReference type="InterPro" id="IPR039565">
    <property type="entry name" value="BamD-like"/>
</dbReference>
<evidence type="ECO:0000256" key="2">
    <source>
        <dbReference type="PROSITE-ProRule" id="PRU00339"/>
    </source>
</evidence>
<name>A0A7Y2EEG5_UNCEI</name>
<dbReference type="InterPro" id="IPR019734">
    <property type="entry name" value="TPR_rpt"/>
</dbReference>
<accession>A0A7Y2EEG5</accession>
<dbReference type="PANTHER" id="PTHR37423:SF6">
    <property type="entry name" value="CELL DIVISION COORDINATOR CPOB"/>
    <property type="match status" value="1"/>
</dbReference>
<dbReference type="SMART" id="SM00028">
    <property type="entry name" value="TPR"/>
    <property type="match status" value="6"/>
</dbReference>
<organism evidence="5 6">
    <name type="scientific">Eiseniibacteriota bacterium</name>
    <dbReference type="NCBI Taxonomy" id="2212470"/>
    <lineage>
        <taxon>Bacteria</taxon>
        <taxon>Candidatus Eiseniibacteriota</taxon>
    </lineage>
</organism>
<dbReference type="EMBL" id="JABDJR010000658">
    <property type="protein sequence ID" value="NNF08349.1"/>
    <property type="molecule type" value="Genomic_DNA"/>
</dbReference>
<dbReference type="SUPFAM" id="SSF48452">
    <property type="entry name" value="TPR-like"/>
    <property type="match status" value="1"/>
</dbReference>
<dbReference type="Gene3D" id="1.25.40.10">
    <property type="entry name" value="Tetratricopeptide repeat domain"/>
    <property type="match status" value="4"/>
</dbReference>
<feature type="region of interest" description="Disordered" evidence="3">
    <location>
        <begin position="300"/>
        <end position="381"/>
    </location>
</feature>